<proteinExistence type="predicted"/>
<dbReference type="Gene3D" id="2.120.10.30">
    <property type="entry name" value="TolB, C-terminal domain"/>
    <property type="match status" value="1"/>
</dbReference>
<dbReference type="InterPro" id="IPR013658">
    <property type="entry name" value="SGL"/>
</dbReference>
<name>A0A6J7E6U2_9ZZZZ</name>
<dbReference type="AlphaFoldDB" id="A0A6J7E6U2"/>
<organism evidence="2">
    <name type="scientific">freshwater metagenome</name>
    <dbReference type="NCBI Taxonomy" id="449393"/>
    <lineage>
        <taxon>unclassified sequences</taxon>
        <taxon>metagenomes</taxon>
        <taxon>ecological metagenomes</taxon>
    </lineage>
</organism>
<sequence length="292" mass="31122">MQFDIETLASGLGHPEGPDVLPDGRIVMVETYTSKIVAWSPDRGIHDYALCGGGPNACMLGSDGAIYITQNGGTVGAWKAEVMSTPSIQKAWPDGRVETLVEEVDGVLLQAPNDLTFGPDGRLYFTDPGDYYPDDRSTGRLFVLNPDGTGELLEEIPNAYPNGIVAEPDGSIVWVESYDRGVYRRKPDGVSQLIHVMPENHVPDGLKIAADGSLWITAFMGGGIDIVAPDGTAIDFLETGGVPLNCIFVGNSLVITDFGDVTAVTDQAPMGGRLWRVPVGVEGMPLFRGKVG</sequence>
<dbReference type="EMBL" id="CAFBLS010000129">
    <property type="protein sequence ID" value="CAB4878676.1"/>
    <property type="molecule type" value="Genomic_DNA"/>
</dbReference>
<dbReference type="PANTHER" id="PTHR47572">
    <property type="entry name" value="LIPOPROTEIN-RELATED"/>
    <property type="match status" value="1"/>
</dbReference>
<dbReference type="SUPFAM" id="SSF63829">
    <property type="entry name" value="Calcium-dependent phosphotriesterase"/>
    <property type="match status" value="1"/>
</dbReference>
<evidence type="ECO:0000313" key="2">
    <source>
        <dbReference type="EMBL" id="CAB4878676.1"/>
    </source>
</evidence>
<dbReference type="InterPro" id="IPR051262">
    <property type="entry name" value="SMP-30/CGR1_Lactonase"/>
</dbReference>
<dbReference type="InterPro" id="IPR011042">
    <property type="entry name" value="6-blade_b-propeller_TolB-like"/>
</dbReference>
<accession>A0A6J7E6U2</accession>
<protein>
    <submittedName>
        <fullName evidence="2">Unannotated protein</fullName>
    </submittedName>
</protein>
<feature type="domain" description="SMP-30/Gluconolactonase/LRE-like region" evidence="1">
    <location>
        <begin position="15"/>
        <end position="253"/>
    </location>
</feature>
<dbReference type="Pfam" id="PF08450">
    <property type="entry name" value="SGL"/>
    <property type="match status" value="1"/>
</dbReference>
<dbReference type="PANTHER" id="PTHR47572:SF5">
    <property type="entry name" value="BLR2277 PROTEIN"/>
    <property type="match status" value="1"/>
</dbReference>
<reference evidence="2" key="1">
    <citation type="submission" date="2020-05" db="EMBL/GenBank/DDBJ databases">
        <authorList>
            <person name="Chiriac C."/>
            <person name="Salcher M."/>
            <person name="Ghai R."/>
            <person name="Kavagutti S V."/>
        </authorList>
    </citation>
    <scope>NUCLEOTIDE SEQUENCE</scope>
</reference>
<evidence type="ECO:0000259" key="1">
    <source>
        <dbReference type="Pfam" id="PF08450"/>
    </source>
</evidence>
<gene>
    <name evidence="2" type="ORF">UFOPK3402_01105</name>
</gene>